<evidence type="ECO:0000259" key="2">
    <source>
        <dbReference type="Pfam" id="PF13439"/>
    </source>
</evidence>
<dbReference type="RefSeq" id="WP_189359051.1">
    <property type="nucleotide sequence ID" value="NZ_BMWZ01000001.1"/>
</dbReference>
<keyword evidence="3" id="KW-0808">Transferase</keyword>
<protein>
    <submittedName>
        <fullName evidence="3">Glycosyl transferase</fullName>
    </submittedName>
</protein>
<feature type="domain" description="Glycosyltransferase subfamily 4-like N-terminal" evidence="2">
    <location>
        <begin position="13"/>
        <end position="175"/>
    </location>
</feature>
<dbReference type="InterPro" id="IPR028098">
    <property type="entry name" value="Glyco_trans_4-like_N"/>
</dbReference>
<gene>
    <name evidence="3" type="primary">rfaG</name>
    <name evidence="3" type="ORF">GCM10007028_04430</name>
</gene>
<dbReference type="SUPFAM" id="SSF53756">
    <property type="entry name" value="UDP-Glycosyltransferase/glycogen phosphorylase"/>
    <property type="match status" value="1"/>
</dbReference>
<name>A0A918V5H3_9FLAO</name>
<comment type="caution">
    <text evidence="3">The sequence shown here is derived from an EMBL/GenBank/DDBJ whole genome shotgun (WGS) entry which is preliminary data.</text>
</comment>
<dbReference type="CDD" id="cd03811">
    <property type="entry name" value="GT4_GT28_WabH-like"/>
    <property type="match status" value="1"/>
</dbReference>
<dbReference type="PANTHER" id="PTHR12526:SF630">
    <property type="entry name" value="GLYCOSYLTRANSFERASE"/>
    <property type="match status" value="1"/>
</dbReference>
<dbReference type="Pfam" id="PF13439">
    <property type="entry name" value="Glyco_transf_4"/>
    <property type="match status" value="1"/>
</dbReference>
<dbReference type="Gene3D" id="3.40.50.2000">
    <property type="entry name" value="Glycogen Phosphorylase B"/>
    <property type="match status" value="2"/>
</dbReference>
<keyword evidence="4" id="KW-1185">Reference proteome</keyword>
<dbReference type="AlphaFoldDB" id="A0A918V5H3"/>
<dbReference type="EMBL" id="BMWZ01000001">
    <property type="protein sequence ID" value="GGZ70422.1"/>
    <property type="molecule type" value="Genomic_DNA"/>
</dbReference>
<sequence>MKILQIINSLTAGGAEKLLVNAVIKYREQGLKVDILLLRSGDSPFLEILSEYNDIKIYSLGEENNVYSIKNIWKIKKYIKHYDVVHVHLFPSLYWVAIADMLTSSKKKYKLVFTEHNTTNRRRSSKILTFFDKLLYHRYDNIISISDSVDLSLKEHLGKGFGNISKIYNGIDLEEINLALAYSRKDINFNDNQKLILQVSSFTPQKNQLTLIKSLKHLPDYFTLILVGDGPLRSECEKATKELDLADRVLFLGIRNDVPKLLKTVDVIVLSSHYEGLSLSSVEALASGKPFVASDVPGLTEVVEGAGLLFEDNDEKTLANHIIELSTNAVFYKKTVDDCLERSKKFNIKTMAANYISLFKSKPKLL</sequence>
<reference evidence="3" key="2">
    <citation type="submission" date="2020-09" db="EMBL/GenBank/DDBJ databases">
        <authorList>
            <person name="Sun Q."/>
            <person name="Kim S."/>
        </authorList>
    </citation>
    <scope>NUCLEOTIDE SEQUENCE</scope>
    <source>
        <strain evidence="3">KCTC 12710</strain>
    </source>
</reference>
<dbReference type="PANTHER" id="PTHR12526">
    <property type="entry name" value="GLYCOSYLTRANSFERASE"/>
    <property type="match status" value="1"/>
</dbReference>
<accession>A0A918V5H3</accession>
<proteinExistence type="predicted"/>
<dbReference type="Proteomes" id="UP000636004">
    <property type="component" value="Unassembled WGS sequence"/>
</dbReference>
<dbReference type="GO" id="GO:0016757">
    <property type="term" value="F:glycosyltransferase activity"/>
    <property type="evidence" value="ECO:0007669"/>
    <property type="project" value="InterPro"/>
</dbReference>
<reference evidence="3" key="1">
    <citation type="journal article" date="2014" name="Int. J. Syst. Evol. Microbiol.">
        <title>Complete genome sequence of Corynebacterium casei LMG S-19264T (=DSM 44701T), isolated from a smear-ripened cheese.</title>
        <authorList>
            <consortium name="US DOE Joint Genome Institute (JGI-PGF)"/>
            <person name="Walter F."/>
            <person name="Albersmeier A."/>
            <person name="Kalinowski J."/>
            <person name="Ruckert C."/>
        </authorList>
    </citation>
    <scope>NUCLEOTIDE SEQUENCE</scope>
    <source>
        <strain evidence="3">KCTC 12710</strain>
    </source>
</reference>
<dbReference type="InterPro" id="IPR001296">
    <property type="entry name" value="Glyco_trans_1"/>
</dbReference>
<evidence type="ECO:0000313" key="3">
    <source>
        <dbReference type="EMBL" id="GGZ70422.1"/>
    </source>
</evidence>
<dbReference type="Pfam" id="PF00534">
    <property type="entry name" value="Glycos_transf_1"/>
    <property type="match status" value="1"/>
</dbReference>
<evidence type="ECO:0000259" key="1">
    <source>
        <dbReference type="Pfam" id="PF00534"/>
    </source>
</evidence>
<evidence type="ECO:0000313" key="4">
    <source>
        <dbReference type="Proteomes" id="UP000636004"/>
    </source>
</evidence>
<feature type="domain" description="Glycosyl transferase family 1" evidence="1">
    <location>
        <begin position="184"/>
        <end position="334"/>
    </location>
</feature>
<organism evidence="3 4">
    <name type="scientific">Algibacter mikhailovii</name>
    <dbReference type="NCBI Taxonomy" id="425498"/>
    <lineage>
        <taxon>Bacteria</taxon>
        <taxon>Pseudomonadati</taxon>
        <taxon>Bacteroidota</taxon>
        <taxon>Flavobacteriia</taxon>
        <taxon>Flavobacteriales</taxon>
        <taxon>Flavobacteriaceae</taxon>
        <taxon>Algibacter</taxon>
    </lineage>
</organism>